<organism evidence="1 2">
    <name type="scientific">Sinorhizobium chiapasense</name>
    <dbReference type="NCBI Taxonomy" id="501572"/>
    <lineage>
        <taxon>Bacteria</taxon>
        <taxon>Pseudomonadati</taxon>
        <taxon>Pseudomonadota</taxon>
        <taxon>Alphaproteobacteria</taxon>
        <taxon>Hyphomicrobiales</taxon>
        <taxon>Rhizobiaceae</taxon>
        <taxon>Sinorhizobium/Ensifer group</taxon>
        <taxon>Sinorhizobium</taxon>
    </lineage>
</organism>
<gene>
    <name evidence="1" type="ORF">RB548_13390</name>
</gene>
<evidence type="ECO:0000313" key="1">
    <source>
        <dbReference type="EMBL" id="WVT02508.1"/>
    </source>
</evidence>
<name>A0ABZ2B521_9HYPH</name>
<evidence type="ECO:0000313" key="2">
    <source>
        <dbReference type="Proteomes" id="UP001432360"/>
    </source>
</evidence>
<dbReference type="RefSeq" id="WP_331371782.1">
    <property type="nucleotide sequence ID" value="NZ_CP133148.1"/>
</dbReference>
<keyword evidence="2" id="KW-1185">Reference proteome</keyword>
<reference evidence="1" key="1">
    <citation type="submission" date="2023-08" db="EMBL/GenBank/DDBJ databases">
        <title>Complete genome sequence of Sinorhizobium chiapanecum ITTG S70 isolated from Acaciella angustissima nodules in Chiapas-Mexico.</title>
        <authorList>
            <person name="Rincon-Rosales R."/>
            <person name="Rogel M.A."/>
            <person name="Rincon-Medina C.I."/>
            <person name="Guerrero G."/>
            <person name="Manzano-Gomez L.A."/>
            <person name="Lopez-Lopez A."/>
            <person name="Rincon Molina F.A."/>
            <person name="Martinez-Romero E."/>
        </authorList>
    </citation>
    <scope>NUCLEOTIDE SEQUENCE</scope>
    <source>
        <strain evidence="1">ITTG S70</strain>
    </source>
</reference>
<proteinExistence type="predicted"/>
<dbReference type="Proteomes" id="UP001432360">
    <property type="component" value="Chromosome"/>
</dbReference>
<protein>
    <submittedName>
        <fullName evidence="1">Uncharacterized protein</fullName>
    </submittedName>
</protein>
<sequence length="195" mass="20533">MTMISPAGNSAALAILRSGSQVSAIDFLHSPVFKASSDAVAAAIFNAIAGIRDFQKEFSDSYDAAMKRGATLGGIHPDNAKHIALADLIIKHRESFPPEEFTIHTDLPEEASITTTIPSVAAMKGEIFKEEIAEKQAAFDAEIAAAEASPDPAAVKLNALSQVVKVLVLDDAEPVATLLENSPPKPEELAKPFAA</sequence>
<dbReference type="EMBL" id="CP133148">
    <property type="protein sequence ID" value="WVT02508.1"/>
    <property type="molecule type" value="Genomic_DNA"/>
</dbReference>
<accession>A0ABZ2B521</accession>